<dbReference type="InterPro" id="IPR015500">
    <property type="entry name" value="Peptidase_S8_subtilisin-rel"/>
</dbReference>
<evidence type="ECO:0000256" key="1">
    <source>
        <dbReference type="ARBA" id="ARBA00011073"/>
    </source>
</evidence>
<dbReference type="GO" id="GO:0004252">
    <property type="term" value="F:serine-type endopeptidase activity"/>
    <property type="evidence" value="ECO:0007669"/>
    <property type="project" value="UniProtKB-UniRule"/>
</dbReference>
<feature type="active site" description="Charge relay system" evidence="5">
    <location>
        <position position="242"/>
    </location>
</feature>
<dbReference type="Pfam" id="PF00082">
    <property type="entry name" value="Peptidase_S8"/>
    <property type="match status" value="1"/>
</dbReference>
<accession>M7N749</accession>
<organism evidence="9 10">
    <name type="scientific">Cesiribacter andamanensis AMV16</name>
    <dbReference type="NCBI Taxonomy" id="1279009"/>
    <lineage>
        <taxon>Bacteria</taxon>
        <taxon>Pseudomonadati</taxon>
        <taxon>Bacteroidota</taxon>
        <taxon>Cytophagia</taxon>
        <taxon>Cytophagales</taxon>
        <taxon>Cesiribacteraceae</taxon>
        <taxon>Cesiribacter</taxon>
    </lineage>
</organism>
<keyword evidence="4 5" id="KW-0720">Serine protease</keyword>
<dbReference type="PANTHER" id="PTHR43806">
    <property type="entry name" value="PEPTIDASE S8"/>
    <property type="match status" value="1"/>
</dbReference>
<feature type="domain" description="Peptidase S8/S53" evidence="7">
    <location>
        <begin position="170"/>
        <end position="444"/>
    </location>
</feature>
<dbReference type="InterPro" id="IPR022398">
    <property type="entry name" value="Peptidase_S8_His-AS"/>
</dbReference>
<dbReference type="EMBL" id="AODQ01000006">
    <property type="protein sequence ID" value="EMR04438.1"/>
    <property type="molecule type" value="Genomic_DNA"/>
</dbReference>
<dbReference type="PANTHER" id="PTHR43806:SF11">
    <property type="entry name" value="CEREVISIN-RELATED"/>
    <property type="match status" value="1"/>
</dbReference>
<proteinExistence type="inferred from homology"/>
<keyword evidence="10" id="KW-1185">Reference proteome</keyword>
<dbReference type="EC" id="3.4.21.-" evidence="9"/>
<dbReference type="PRINTS" id="PR00723">
    <property type="entry name" value="SUBTILISIN"/>
</dbReference>
<sequence length="964" mass="105384">MNKIFILIVSLILGFIYQTSVYGQIQEPADAVIPGKLNYTSGVVLVRLKNQHATIGSRMGKGSWSALLPDLRVSRVIPFSQQQEDGQQQQRRGRKSHGIDIRRYYQLIFDPSIPLESAIEQLYKTGLVDLVEPDYLHSPLYVPNDPRTSEQYYLELVRAFEAWDISKSSREVVIAILDSGVELNHPDLRANIYTNEKDPIDGLDNDEDGYIDNYWGWDFAGSDYSTLVGDNDPNADKSNMSHGTVVAGCASAVTDNGIGIAGVGFNARLMVLKHTADNDERNNGGGYLLNLLQGVVYAAEHGADVINASYGSTYYSQIAQDIYKYAALVHDVVIVAAAGNSGSATPNYPSDYDYVLSVAATDKDDRRAGFSSYGDRVDIAAPGAGILSTAIGGTYRTASGTSFSAPIVSGAAALLKTKYPDFNGAQIAELLRVTANPAFNEALSEPYKNKMGRGRLDVLAALTTESPSIRFDNAQLQGPDGDVVKAGEEASLSGDFINFLWPAEGVSVTLSSSSSHVMLLESTIQLGSMGSEQVKSTGSTPFRFKLSAATPSNTELTLRLDYTAAGGYRDYQYVRILVNPTYFTLNENLVSTTIAGNGRTGYRDTERKQGLGFVYNDLNLLFEMGLLMGTSSTKMVSSIRSTGGTYSDDFRELEEIRRDMPGTIGDVDIWGSFDDSKATTDRKLGVEVRYRAYAWREVPYEKTVILEYEVLNTRAQPLENFYIGLYADWDINQQDSNDKADWDAGTQTGYIYTPDAEERWVGAIQVLSGTPAYWAIDNDQAVSGNPFGVYDGFSNEEKFRSLSSGIGRTRAGEVSQGNDVSHTVGSGPYTIQPDQSVTVAFALHGGSEIDEVLASAQVARSLYESIEEVTRPNPILVTGIDTDPLKAISIYPNPSRGDVYVKVPLDGNSPIYLTMYDGTGRQLLKKVYPSDESLIKIDLSGNTGIYLIEILQGKHRTVKRISLH</sequence>
<dbReference type="eggNOG" id="COG1404">
    <property type="taxonomic scope" value="Bacteria"/>
</dbReference>
<dbReference type="PROSITE" id="PS00137">
    <property type="entry name" value="SUBTILASE_HIS"/>
    <property type="match status" value="1"/>
</dbReference>
<dbReference type="InterPro" id="IPR023828">
    <property type="entry name" value="Peptidase_S8_Ser-AS"/>
</dbReference>
<evidence type="ECO:0000256" key="5">
    <source>
        <dbReference type="PROSITE-ProRule" id="PRU01240"/>
    </source>
</evidence>
<dbReference type="PROSITE" id="PS00136">
    <property type="entry name" value="SUBTILASE_ASP"/>
    <property type="match status" value="1"/>
</dbReference>
<dbReference type="CDD" id="cd07473">
    <property type="entry name" value="Peptidases_S8_Subtilisin_like"/>
    <property type="match status" value="1"/>
</dbReference>
<evidence type="ECO:0000259" key="8">
    <source>
        <dbReference type="Pfam" id="PF18962"/>
    </source>
</evidence>
<feature type="active site" description="Charge relay system" evidence="5">
    <location>
        <position position="178"/>
    </location>
</feature>
<keyword evidence="3 5" id="KW-0378">Hydrolase</keyword>
<comment type="similarity">
    <text evidence="1 5 6">Belongs to the peptidase S8 family.</text>
</comment>
<evidence type="ECO:0000256" key="3">
    <source>
        <dbReference type="ARBA" id="ARBA00022801"/>
    </source>
</evidence>
<evidence type="ECO:0000313" key="10">
    <source>
        <dbReference type="Proteomes" id="UP000011910"/>
    </source>
</evidence>
<feature type="active site" description="Charge relay system" evidence="5">
    <location>
        <position position="402"/>
    </location>
</feature>
<name>M7N749_9BACT</name>
<comment type="caution">
    <text evidence="9">The sequence shown here is derived from an EMBL/GenBank/DDBJ whole genome shotgun (WGS) entry which is preliminary data.</text>
</comment>
<dbReference type="Gene3D" id="3.40.50.200">
    <property type="entry name" value="Peptidase S8/S53 domain"/>
    <property type="match status" value="1"/>
</dbReference>
<evidence type="ECO:0000313" key="9">
    <source>
        <dbReference type="EMBL" id="EMR04438.1"/>
    </source>
</evidence>
<dbReference type="InterPro" id="IPR023827">
    <property type="entry name" value="Peptidase_S8_Asp-AS"/>
</dbReference>
<dbReference type="InterPro" id="IPR034204">
    <property type="entry name" value="PfSUB1-like_cat_dom"/>
</dbReference>
<protein>
    <submittedName>
        <fullName evidence="9">Thermophilic serine proteinase</fullName>
        <ecNumber evidence="9">3.4.21.-</ecNumber>
    </submittedName>
</protein>
<dbReference type="Pfam" id="PF18962">
    <property type="entry name" value="Por_Secre_tail"/>
    <property type="match status" value="1"/>
</dbReference>
<gene>
    <name evidence="9" type="ORF">ADICEAN_00472</name>
</gene>
<evidence type="ECO:0000256" key="6">
    <source>
        <dbReference type="RuleBase" id="RU003355"/>
    </source>
</evidence>
<dbReference type="Proteomes" id="UP000011910">
    <property type="component" value="Unassembled WGS sequence"/>
</dbReference>
<dbReference type="InterPro" id="IPR026444">
    <property type="entry name" value="Secre_tail"/>
</dbReference>
<dbReference type="SUPFAM" id="SSF52743">
    <property type="entry name" value="Subtilisin-like"/>
    <property type="match status" value="1"/>
</dbReference>
<dbReference type="AlphaFoldDB" id="M7N749"/>
<evidence type="ECO:0000259" key="7">
    <source>
        <dbReference type="Pfam" id="PF00082"/>
    </source>
</evidence>
<dbReference type="InterPro" id="IPR036852">
    <property type="entry name" value="Peptidase_S8/S53_dom_sf"/>
</dbReference>
<dbReference type="NCBIfam" id="TIGR04183">
    <property type="entry name" value="Por_Secre_tail"/>
    <property type="match status" value="1"/>
</dbReference>
<dbReference type="PROSITE" id="PS00138">
    <property type="entry name" value="SUBTILASE_SER"/>
    <property type="match status" value="1"/>
</dbReference>
<dbReference type="STRING" id="1279009.ADICEAN_00472"/>
<evidence type="ECO:0000256" key="2">
    <source>
        <dbReference type="ARBA" id="ARBA00022670"/>
    </source>
</evidence>
<dbReference type="InterPro" id="IPR050131">
    <property type="entry name" value="Peptidase_S8_subtilisin-like"/>
</dbReference>
<dbReference type="PROSITE" id="PS51892">
    <property type="entry name" value="SUBTILASE"/>
    <property type="match status" value="1"/>
</dbReference>
<dbReference type="InterPro" id="IPR000209">
    <property type="entry name" value="Peptidase_S8/S53_dom"/>
</dbReference>
<keyword evidence="2 5" id="KW-0645">Protease</keyword>
<feature type="domain" description="Secretion system C-terminal sorting" evidence="8">
    <location>
        <begin position="890"/>
        <end position="961"/>
    </location>
</feature>
<reference evidence="9 10" key="1">
    <citation type="journal article" date="2013" name="Genome Announc.">
        <title>Draft Genome Sequence of Cesiribacter andamanensis Strain AMV16T, Isolated from a Soil Sample from a Mud Volcano in the Andaman Islands, India.</title>
        <authorList>
            <person name="Shivaji S."/>
            <person name="Ara S."/>
            <person name="Begum Z."/>
            <person name="Srinivas T.N."/>
            <person name="Singh A."/>
            <person name="Kumar Pinnaka A."/>
        </authorList>
    </citation>
    <scope>NUCLEOTIDE SEQUENCE [LARGE SCALE GENOMIC DNA]</scope>
    <source>
        <strain evidence="9 10">AMV16</strain>
    </source>
</reference>
<evidence type="ECO:0000256" key="4">
    <source>
        <dbReference type="ARBA" id="ARBA00022825"/>
    </source>
</evidence>
<dbReference type="GO" id="GO:0006508">
    <property type="term" value="P:proteolysis"/>
    <property type="evidence" value="ECO:0007669"/>
    <property type="project" value="UniProtKB-KW"/>
</dbReference>